<evidence type="ECO:0000259" key="2">
    <source>
        <dbReference type="Pfam" id="PF05168"/>
    </source>
</evidence>
<dbReference type="InParanoid" id="A0A5Q0BRS8"/>
<dbReference type="PANTHER" id="PTHR36565:SF1">
    <property type="entry name" value="UPF0332 PROTEIN TM_1000"/>
    <property type="match status" value="1"/>
</dbReference>
<organism evidence="3 4">
    <name type="scientific">Candidatus Methylospira mobilis</name>
    <dbReference type="NCBI Taxonomy" id="1808979"/>
    <lineage>
        <taxon>Bacteria</taxon>
        <taxon>Pseudomonadati</taxon>
        <taxon>Pseudomonadota</taxon>
        <taxon>Gammaproteobacteria</taxon>
        <taxon>Methylococcales</taxon>
        <taxon>Methylococcaceae</taxon>
        <taxon>Candidatus Methylospira</taxon>
    </lineage>
</organism>
<evidence type="ECO:0000256" key="1">
    <source>
        <dbReference type="ARBA" id="ARBA00038248"/>
    </source>
</evidence>
<protein>
    <submittedName>
        <fullName evidence="3">HEPN domain-containing protein</fullName>
    </submittedName>
</protein>
<dbReference type="Proteomes" id="UP000325755">
    <property type="component" value="Chromosome"/>
</dbReference>
<dbReference type="AlphaFoldDB" id="A0A5Q0BRS8"/>
<dbReference type="OrthoDB" id="8004574at2"/>
<gene>
    <name evidence="3" type="ORF">F6R98_06525</name>
</gene>
<dbReference type="Gene3D" id="1.20.120.330">
    <property type="entry name" value="Nucleotidyltransferases domain 2"/>
    <property type="match status" value="1"/>
</dbReference>
<dbReference type="EMBL" id="CP044205">
    <property type="protein sequence ID" value="QFY44971.1"/>
    <property type="molecule type" value="Genomic_DNA"/>
</dbReference>
<sequence>MTADTYMSKADRAAKSARTLLDVGDIDGACDRAYYAMFNAARAALIASGATISDSATKTHRGLIGAFGLHLVKTNLIAADLGGAINKVERLRLLADYTGDPISLEEAAWAVVQATSFVATLRQTFMPENDAMI</sequence>
<dbReference type="InterPro" id="IPR007842">
    <property type="entry name" value="HEPN_dom"/>
</dbReference>
<dbReference type="InterPro" id="IPR052226">
    <property type="entry name" value="UPF0332_toxin"/>
</dbReference>
<comment type="similarity">
    <text evidence="1">Belongs to the UPF0332 family.</text>
</comment>
<reference evidence="3 4" key="1">
    <citation type="submission" date="2019-09" db="EMBL/GenBank/DDBJ databases">
        <title>Ecophysiology of the spiral-shaped methanotroph Methylospira mobilis as revealed by the complete genome sequence.</title>
        <authorList>
            <person name="Oshkin I.Y."/>
            <person name="Dedysh S.N."/>
            <person name="Miroshnikov K."/>
            <person name="Danilova O.V."/>
            <person name="Hakobyan A."/>
            <person name="Liesack W."/>
        </authorList>
    </citation>
    <scope>NUCLEOTIDE SEQUENCE [LARGE SCALE GENOMIC DNA]</scope>
    <source>
        <strain evidence="3 4">Shm1</strain>
    </source>
</reference>
<keyword evidence="4" id="KW-1185">Reference proteome</keyword>
<feature type="domain" description="HEPN" evidence="2">
    <location>
        <begin position="6"/>
        <end position="121"/>
    </location>
</feature>
<dbReference type="KEGG" id="mmob:F6R98_06525"/>
<accession>A0A5Q0BRS8</accession>
<dbReference type="Pfam" id="PF05168">
    <property type="entry name" value="HEPN"/>
    <property type="match status" value="1"/>
</dbReference>
<evidence type="ECO:0000313" key="3">
    <source>
        <dbReference type="EMBL" id="QFY44971.1"/>
    </source>
</evidence>
<name>A0A5Q0BRS8_9GAMM</name>
<evidence type="ECO:0000313" key="4">
    <source>
        <dbReference type="Proteomes" id="UP000325755"/>
    </source>
</evidence>
<dbReference type="PANTHER" id="PTHR36565">
    <property type="entry name" value="UPF0332 PROTEIN TM_1000"/>
    <property type="match status" value="1"/>
</dbReference>
<proteinExistence type="inferred from homology"/>